<protein>
    <recommendedName>
        <fullName evidence="4">Peptidase M56 domain-containing protein</fullName>
    </recommendedName>
</protein>
<organism evidence="2 3">
    <name type="scientific">Algivirga pacifica</name>
    <dbReference type="NCBI Taxonomy" id="1162670"/>
    <lineage>
        <taxon>Bacteria</taxon>
        <taxon>Pseudomonadati</taxon>
        <taxon>Bacteroidota</taxon>
        <taxon>Cytophagia</taxon>
        <taxon>Cytophagales</taxon>
        <taxon>Flammeovirgaceae</taxon>
        <taxon>Algivirga</taxon>
    </lineage>
</organism>
<keyword evidence="1" id="KW-0812">Transmembrane</keyword>
<dbReference type="EMBL" id="BAABJX010000024">
    <property type="protein sequence ID" value="GAA4831967.1"/>
    <property type="molecule type" value="Genomic_DNA"/>
</dbReference>
<accession>A0ABP9D9U4</accession>
<gene>
    <name evidence="2" type="ORF">GCM10023331_16540</name>
</gene>
<evidence type="ECO:0000313" key="2">
    <source>
        <dbReference type="EMBL" id="GAA4831967.1"/>
    </source>
</evidence>
<keyword evidence="1" id="KW-1133">Transmembrane helix</keyword>
<keyword evidence="1" id="KW-0472">Membrane</keyword>
<name>A0ABP9D9U4_9BACT</name>
<comment type="caution">
    <text evidence="2">The sequence shown here is derived from an EMBL/GenBank/DDBJ whole genome shotgun (WGS) entry which is preliminary data.</text>
</comment>
<feature type="transmembrane region" description="Helical" evidence="1">
    <location>
        <begin position="12"/>
        <end position="29"/>
    </location>
</feature>
<evidence type="ECO:0000256" key="1">
    <source>
        <dbReference type="SAM" id="Phobius"/>
    </source>
</evidence>
<feature type="transmembrane region" description="Helical" evidence="1">
    <location>
        <begin position="50"/>
        <end position="67"/>
    </location>
</feature>
<reference evidence="3" key="1">
    <citation type="journal article" date="2019" name="Int. J. Syst. Evol. Microbiol.">
        <title>The Global Catalogue of Microorganisms (GCM) 10K type strain sequencing project: providing services to taxonomists for standard genome sequencing and annotation.</title>
        <authorList>
            <consortium name="The Broad Institute Genomics Platform"/>
            <consortium name="The Broad Institute Genome Sequencing Center for Infectious Disease"/>
            <person name="Wu L."/>
            <person name="Ma J."/>
        </authorList>
    </citation>
    <scope>NUCLEOTIDE SEQUENCE [LARGE SCALE GENOMIC DNA]</scope>
    <source>
        <strain evidence="3">JCM 18326</strain>
    </source>
</reference>
<dbReference type="RefSeq" id="WP_345370861.1">
    <property type="nucleotide sequence ID" value="NZ_BAABJX010000024.1"/>
</dbReference>
<evidence type="ECO:0000313" key="3">
    <source>
        <dbReference type="Proteomes" id="UP001500298"/>
    </source>
</evidence>
<sequence length="110" mass="13672">MPIVIVSKRFCNLWGILGITLYPFIIVRDKKIKADPVIMNHEYIHIRQQRELLVIPFYVLYLLNYYYNLWKYRNRYEAYRNICFEREAYEQEKDLSYLSRRPFAAFRTYL</sequence>
<dbReference type="Proteomes" id="UP001500298">
    <property type="component" value="Unassembled WGS sequence"/>
</dbReference>
<proteinExistence type="predicted"/>
<evidence type="ECO:0008006" key="4">
    <source>
        <dbReference type="Google" id="ProtNLM"/>
    </source>
</evidence>
<keyword evidence="3" id="KW-1185">Reference proteome</keyword>